<comment type="similarity">
    <text evidence="2">Belongs to the terpene cyclase/mutase family.</text>
</comment>
<dbReference type="InterPro" id="IPR032696">
    <property type="entry name" value="SQ_cyclase_C"/>
</dbReference>
<dbReference type="EC" id="5.4.99.17" evidence="8"/>
<evidence type="ECO:0000256" key="2">
    <source>
        <dbReference type="ARBA" id="ARBA00009755"/>
    </source>
</evidence>
<evidence type="ECO:0000259" key="7">
    <source>
        <dbReference type="Pfam" id="PF13249"/>
    </source>
</evidence>
<gene>
    <name evidence="8" type="primary">shc</name>
    <name evidence="8" type="ORF">ACFYKT_00660</name>
</gene>
<evidence type="ECO:0000259" key="6">
    <source>
        <dbReference type="Pfam" id="PF13243"/>
    </source>
</evidence>
<dbReference type="InterPro" id="IPR006400">
    <property type="entry name" value="Hopene-cyclase"/>
</dbReference>
<dbReference type="Pfam" id="PF13249">
    <property type="entry name" value="SQHop_cyclase_N"/>
    <property type="match status" value="1"/>
</dbReference>
<dbReference type="Gene3D" id="1.50.10.20">
    <property type="match status" value="2"/>
</dbReference>
<comment type="pathway">
    <text evidence="1">Secondary metabolite biosynthesis; hopanoid biosynthesis.</text>
</comment>
<evidence type="ECO:0000313" key="9">
    <source>
        <dbReference type="Proteomes" id="UP001601058"/>
    </source>
</evidence>
<organism evidence="8 9">
    <name type="scientific">Cytobacillus mangrovibacter</name>
    <dbReference type="NCBI Taxonomy" id="3299024"/>
    <lineage>
        <taxon>Bacteria</taxon>
        <taxon>Bacillati</taxon>
        <taxon>Bacillota</taxon>
        <taxon>Bacilli</taxon>
        <taxon>Bacillales</taxon>
        <taxon>Bacillaceae</taxon>
        <taxon>Cytobacillus</taxon>
    </lineage>
</organism>
<keyword evidence="9" id="KW-1185">Reference proteome</keyword>
<feature type="domain" description="Squalene cyclase N-terminal" evidence="7">
    <location>
        <begin position="24"/>
        <end position="311"/>
    </location>
</feature>
<protein>
    <submittedName>
        <fullName evidence="8">Squalene--hopene cyclase</fullName>
        <ecNumber evidence="8">5.4.99.17</ecNumber>
    </submittedName>
</protein>
<proteinExistence type="inferred from homology"/>
<dbReference type="SUPFAM" id="SSF48239">
    <property type="entry name" value="Terpenoid cyclases/Protein prenyltransferases"/>
    <property type="match status" value="2"/>
</dbReference>
<evidence type="ECO:0000256" key="3">
    <source>
        <dbReference type="ARBA" id="ARBA00022737"/>
    </source>
</evidence>
<accession>A0ABW6JVP1</accession>
<dbReference type="PANTHER" id="PTHR11764:SF20">
    <property type="entry name" value="LANOSTEROL SYNTHASE"/>
    <property type="match status" value="1"/>
</dbReference>
<evidence type="ECO:0000256" key="5">
    <source>
        <dbReference type="SAM" id="Phobius"/>
    </source>
</evidence>
<dbReference type="RefSeq" id="WP_389215360.1">
    <property type="nucleotide sequence ID" value="NZ_JBIACJ010000001.1"/>
</dbReference>
<dbReference type="NCBIfam" id="TIGR01787">
    <property type="entry name" value="squalene_cyclas"/>
    <property type="match status" value="1"/>
</dbReference>
<evidence type="ECO:0000256" key="4">
    <source>
        <dbReference type="ARBA" id="ARBA00023235"/>
    </source>
</evidence>
<sequence>MYLYISKRKEWRGILESRISAGITQLIEQLKQEQSSNGSWPYPFETGISTDCYMIILLRTLEIHDEILIKQLTERIMSKQEKNGAWKLFYDEGEGNITATVEAYYALLYSGYYSKKDLQLRKARKYILTNDGLDNVHMLTKLMLAMTGQLKWASRFPVPIELILLPPSFPINFYSFSVFGRANMAPIMVLADRKFSLLTDKSPDLSGLYTRGDEQSDNEPIYSKHTEEWRSLYTTIEKGIKSLIGLPSYIHKLATEQAKQYMLARIEPNGTLLGYFSSTFLMIFALLSLGYSKKDPIIIKAVNGLKSMKCEIKGLTHIQYTTANVWNTSLISYALQEAGLSPTEQVVNKANDYLLSQQQYKYGDWIIHNPTSSPGGWGFADKNTLHPDVDDTTASLRAIARNVQNSQTARQSWERGVQWALSMQNDDGGWPAFEKNTNSKLIHLLPIEKADFLLTDPSSADLTGRTLEFLCAYTNLSKNHAAIRKGIGWLLKNQEKNGSWYGRWGICYIYGTWAALTGLRSAGVQESHPSIKAASKWLLSIQNPDGGWGESCRSDSNQTYIALEASTLTHTAWAIDALIAVSDKPTVTINTGIHYLLDHLYLKDWKTDYPKGQGMAGDFYIHYHSYRYIFPLLALAHYRNKYGPHF</sequence>
<evidence type="ECO:0000313" key="8">
    <source>
        <dbReference type="EMBL" id="MFE8694863.1"/>
    </source>
</evidence>
<keyword evidence="5" id="KW-0812">Transmembrane</keyword>
<evidence type="ECO:0000256" key="1">
    <source>
        <dbReference type="ARBA" id="ARBA00004999"/>
    </source>
</evidence>
<dbReference type="EMBL" id="JBIACJ010000001">
    <property type="protein sequence ID" value="MFE8694863.1"/>
    <property type="molecule type" value="Genomic_DNA"/>
</dbReference>
<keyword evidence="5" id="KW-0472">Membrane</keyword>
<dbReference type="Pfam" id="PF13243">
    <property type="entry name" value="SQHop_cyclase_C"/>
    <property type="match status" value="1"/>
</dbReference>
<feature type="domain" description="Squalene cyclase C-terminal" evidence="6">
    <location>
        <begin position="324"/>
        <end position="640"/>
    </location>
</feature>
<name>A0ABW6JVP1_9BACI</name>
<dbReference type="PANTHER" id="PTHR11764">
    <property type="entry name" value="TERPENE CYCLASE/MUTASE FAMILY MEMBER"/>
    <property type="match status" value="1"/>
</dbReference>
<dbReference type="InterPro" id="IPR032697">
    <property type="entry name" value="SQ_cyclase_N"/>
</dbReference>
<feature type="transmembrane region" description="Helical" evidence="5">
    <location>
        <begin position="272"/>
        <end position="291"/>
    </location>
</feature>
<keyword evidence="4 8" id="KW-0413">Isomerase</keyword>
<dbReference type="NCBIfam" id="TIGR01507">
    <property type="entry name" value="hopene_cyclase"/>
    <property type="match status" value="1"/>
</dbReference>
<reference evidence="8 9" key="1">
    <citation type="submission" date="2024-08" db="EMBL/GenBank/DDBJ databases">
        <title>Two novel Cytobacillus novel species.</title>
        <authorList>
            <person name="Liu G."/>
        </authorList>
    </citation>
    <scope>NUCLEOTIDE SEQUENCE [LARGE SCALE GENOMIC DNA]</scope>
    <source>
        <strain evidence="8 9">FJAT-53684</strain>
    </source>
</reference>
<dbReference type="InterPro" id="IPR018333">
    <property type="entry name" value="Squalene_cyclase"/>
</dbReference>
<dbReference type="InterPro" id="IPR008930">
    <property type="entry name" value="Terpenoid_cyclase/PrenylTrfase"/>
</dbReference>
<dbReference type="SFLD" id="SFLDG01016">
    <property type="entry name" value="Prenyltransferase_Like_2"/>
    <property type="match status" value="1"/>
</dbReference>
<dbReference type="Proteomes" id="UP001601058">
    <property type="component" value="Unassembled WGS sequence"/>
</dbReference>
<keyword evidence="3" id="KW-0677">Repeat</keyword>
<keyword evidence="5" id="KW-1133">Transmembrane helix</keyword>
<comment type="caution">
    <text evidence="8">The sequence shown here is derived from an EMBL/GenBank/DDBJ whole genome shotgun (WGS) entry which is preliminary data.</text>
</comment>
<dbReference type="GO" id="GO:0051007">
    <property type="term" value="F:squalene-hopene cyclase activity"/>
    <property type="evidence" value="ECO:0007669"/>
    <property type="project" value="UniProtKB-EC"/>
</dbReference>